<evidence type="ECO:0000256" key="3">
    <source>
        <dbReference type="ARBA" id="ARBA00022801"/>
    </source>
</evidence>
<dbReference type="PROSITE" id="PS00759">
    <property type="entry name" value="ARGE_DAPE_CPG2_2"/>
    <property type="match status" value="1"/>
</dbReference>
<proteinExistence type="predicted"/>
<evidence type="ECO:0000256" key="5">
    <source>
        <dbReference type="ARBA" id="ARBA00023285"/>
    </source>
</evidence>
<dbReference type="InterPro" id="IPR011650">
    <property type="entry name" value="Peptidase_M20_dimer"/>
</dbReference>
<dbReference type="PANTHER" id="PTHR43808">
    <property type="entry name" value="ACETYLORNITHINE DEACETYLASE"/>
    <property type="match status" value="1"/>
</dbReference>
<keyword evidence="8" id="KW-1185">Reference proteome</keyword>
<comment type="cofactor">
    <cofactor evidence="1">
        <name>Zn(2+)</name>
        <dbReference type="ChEBI" id="CHEBI:29105"/>
    </cofactor>
</comment>
<dbReference type="SUPFAM" id="SSF55031">
    <property type="entry name" value="Bacterial exopeptidase dimerisation domain"/>
    <property type="match status" value="1"/>
</dbReference>
<keyword evidence="4" id="KW-0862">Zinc</keyword>
<dbReference type="PIR" id="C70349">
    <property type="entry name" value="C70349"/>
</dbReference>
<dbReference type="InParanoid" id="O66823"/>
<dbReference type="Gene3D" id="3.40.630.10">
    <property type="entry name" value="Zn peptidases"/>
    <property type="match status" value="1"/>
</dbReference>
<dbReference type="KEGG" id="aae:aq_547"/>
<reference evidence="7 8" key="1">
    <citation type="journal article" date="1998" name="Nature">
        <title>The complete genome of the hyperthermophilic bacterium Aquifex aeolicus.</title>
        <authorList>
            <person name="Deckert G."/>
            <person name="Warren P.V."/>
            <person name="Gaasterland T."/>
            <person name="Young W.G."/>
            <person name="Lenox A.L."/>
            <person name="Graham D.E."/>
            <person name="Overbeek R."/>
            <person name="Snead M.A."/>
            <person name="Keller M."/>
            <person name="Aujay M."/>
            <person name="Huber R."/>
            <person name="Feldman R.A."/>
            <person name="Short J.M."/>
            <person name="Olson G.J."/>
            <person name="Swanson R.V."/>
        </authorList>
    </citation>
    <scope>NUCLEOTIDE SEQUENCE [LARGE SCALE GENOMIC DNA]</scope>
    <source>
        <strain evidence="7 8">VF5</strain>
    </source>
</reference>
<evidence type="ECO:0000256" key="1">
    <source>
        <dbReference type="ARBA" id="ARBA00001947"/>
    </source>
</evidence>
<dbReference type="EnsemblBacteria" id="AAC06782">
    <property type="protein sequence ID" value="AAC06782"/>
    <property type="gene ID" value="aq_547"/>
</dbReference>
<dbReference type="HOGENOM" id="CLU_021802_2_0_0"/>
<dbReference type="GO" id="GO:0008777">
    <property type="term" value="F:acetylornithine deacetylase activity"/>
    <property type="evidence" value="ECO:0000318"/>
    <property type="project" value="GO_Central"/>
</dbReference>
<evidence type="ECO:0000313" key="7">
    <source>
        <dbReference type="EMBL" id="AAC06782.1"/>
    </source>
</evidence>
<dbReference type="Pfam" id="PF07687">
    <property type="entry name" value="M20_dimer"/>
    <property type="match status" value="1"/>
</dbReference>
<gene>
    <name evidence="7" type="primary">dapE</name>
    <name evidence="7" type="ordered locus">aq_547</name>
</gene>
<dbReference type="RefSeq" id="WP_010880321.1">
    <property type="nucleotide sequence ID" value="NC_000918.1"/>
</dbReference>
<accession>O66823</accession>
<dbReference type="Proteomes" id="UP000000798">
    <property type="component" value="Chromosome"/>
</dbReference>
<keyword evidence="5" id="KW-0170">Cobalt</keyword>
<dbReference type="eggNOG" id="COG0624">
    <property type="taxonomic scope" value="Bacteria"/>
</dbReference>
<dbReference type="GO" id="GO:0006526">
    <property type="term" value="P:L-arginine biosynthetic process"/>
    <property type="evidence" value="ECO:0000318"/>
    <property type="project" value="GO_Central"/>
</dbReference>
<dbReference type="InterPro" id="IPR036264">
    <property type="entry name" value="Bact_exopeptidase_dim_dom"/>
</dbReference>
<sequence length="299" mass="33840">MVIREAVKETLKELIRIPSVSGKEKGVLEYVENRLKSLGIPLKRQEIEKDRYNLVYDNGSEYLISVHVDTVPPAGFRDAYRPKEVNGRIYGRGASDVKGAIASLITAVEWFKKDFPEKELPVSLAFVVDEEQNTALGSENLPKCLNGKRKCIVLEPTYGLVCTKQYGAYEFSVKIKCKSAHGSEFEKVENPVKVFIKLLNKLEEVLKREVNVIMVRSGTKVYTVPKTCEALLEFKVFEGERKEELEKKVQEVVSALNTECEITVKLEGFEEFQEFNTDGLLDVVKKALLKGGRRSKRKG</sequence>
<evidence type="ECO:0000313" key="8">
    <source>
        <dbReference type="Proteomes" id="UP000000798"/>
    </source>
</evidence>
<protein>
    <submittedName>
        <fullName evidence="7">Succinyl-diaminopimelate desuccinylase</fullName>
    </submittedName>
</protein>
<dbReference type="InterPro" id="IPR002933">
    <property type="entry name" value="Peptidase_M20"/>
</dbReference>
<dbReference type="PANTHER" id="PTHR43808:SF31">
    <property type="entry name" value="N-ACETYL-L-CITRULLINE DEACETYLASE"/>
    <property type="match status" value="1"/>
</dbReference>
<name>O66823_AQUAE</name>
<organism evidence="7 8">
    <name type="scientific">Aquifex aeolicus (strain VF5)</name>
    <dbReference type="NCBI Taxonomy" id="224324"/>
    <lineage>
        <taxon>Bacteria</taxon>
        <taxon>Pseudomonadati</taxon>
        <taxon>Aquificota</taxon>
        <taxon>Aquificia</taxon>
        <taxon>Aquificales</taxon>
        <taxon>Aquificaceae</taxon>
        <taxon>Aquifex</taxon>
    </lineage>
</organism>
<dbReference type="InterPro" id="IPR050072">
    <property type="entry name" value="Peptidase_M20A"/>
</dbReference>
<keyword evidence="3" id="KW-0378">Hydrolase</keyword>
<dbReference type="Pfam" id="PF01546">
    <property type="entry name" value="Peptidase_M20"/>
    <property type="match status" value="1"/>
</dbReference>
<dbReference type="AlphaFoldDB" id="O66823"/>
<keyword evidence="2" id="KW-0479">Metal-binding</keyword>
<dbReference type="SUPFAM" id="SSF53187">
    <property type="entry name" value="Zn-dependent exopeptidases"/>
    <property type="match status" value="1"/>
</dbReference>
<dbReference type="STRING" id="224324.aq_547"/>
<dbReference type="Gene3D" id="3.30.70.360">
    <property type="match status" value="1"/>
</dbReference>
<dbReference type="GO" id="GO:0046872">
    <property type="term" value="F:metal ion binding"/>
    <property type="evidence" value="ECO:0007669"/>
    <property type="project" value="UniProtKB-KW"/>
</dbReference>
<evidence type="ECO:0000259" key="6">
    <source>
        <dbReference type="Pfam" id="PF07687"/>
    </source>
</evidence>
<dbReference type="InterPro" id="IPR001261">
    <property type="entry name" value="ArgE/DapE_CS"/>
</dbReference>
<evidence type="ECO:0000256" key="2">
    <source>
        <dbReference type="ARBA" id="ARBA00022723"/>
    </source>
</evidence>
<dbReference type="EMBL" id="AE000657">
    <property type="protein sequence ID" value="AAC06782.1"/>
    <property type="molecule type" value="Genomic_DNA"/>
</dbReference>
<evidence type="ECO:0000256" key="4">
    <source>
        <dbReference type="ARBA" id="ARBA00022833"/>
    </source>
</evidence>
<feature type="domain" description="Peptidase M20 dimerisation" evidence="6">
    <location>
        <begin position="165"/>
        <end position="256"/>
    </location>
</feature>
<dbReference type="OrthoDB" id="9792335at2"/>
<dbReference type="FunCoup" id="O66823">
    <property type="interactions" value="332"/>
</dbReference>